<name>A0A125PMZ7_BACMY</name>
<dbReference type="Proteomes" id="UP000065797">
    <property type="component" value="Unassembled WGS sequence"/>
</dbReference>
<dbReference type="InterPro" id="IPR001375">
    <property type="entry name" value="Peptidase_S9_cat"/>
</dbReference>
<dbReference type="Pfam" id="PF00326">
    <property type="entry name" value="Peptidase_S9"/>
    <property type="match status" value="1"/>
</dbReference>
<dbReference type="SUPFAM" id="SSF53474">
    <property type="entry name" value="alpha/beta-Hydrolases"/>
    <property type="match status" value="1"/>
</dbReference>
<proteinExistence type="predicted"/>
<dbReference type="InterPro" id="IPR041172">
    <property type="entry name" value="EstA_Ig-like_N"/>
</dbReference>
<organism evidence="5 6">
    <name type="scientific">Bacillus mycoides</name>
    <dbReference type="NCBI Taxonomy" id="1405"/>
    <lineage>
        <taxon>Bacteria</taxon>
        <taxon>Bacillati</taxon>
        <taxon>Bacillota</taxon>
        <taxon>Bacilli</taxon>
        <taxon>Bacillales</taxon>
        <taxon>Bacillaceae</taxon>
        <taxon>Bacillus</taxon>
        <taxon>Bacillus cereus group</taxon>
    </lineage>
</organism>
<evidence type="ECO:0000256" key="1">
    <source>
        <dbReference type="ARBA" id="ARBA00022729"/>
    </source>
</evidence>
<feature type="domain" description="Esterase Ig-like N-terminal" evidence="4">
    <location>
        <begin position="54"/>
        <end position="170"/>
    </location>
</feature>
<dbReference type="Gene3D" id="2.60.40.2180">
    <property type="match status" value="1"/>
</dbReference>
<sequence>MSVMKSTYFEGGHLLKKKRKFPILCMVIGSLAGGLVLSGCSSESKDKALKDTDITLITNVLPYGEVGATVVCDFGDTIDSSKLTKDSFKVEVEVNGKPQNRKINKVYTNNKAEVSEASKDGQYVVIELDENDKHASTSTFDEEKFLSTRDNLDYKLTLTKEIKTKEGATFKASEQKNKISNVVTPVVDDFKKGIYQDASGSKMQYRLFEPKKEPNKKYPLVLFLHGSGERGNDNYMQVVGNGGAVAWANPEQQKKNPAYVLAPQVEVTENLTAYWTEEPNYTPMFNLLKETIDKYDIDKNRIYVVGMSNGGIGTWNVIKKNPDLFAAAVPICGIGDLPGNKLVSEYEPMQDTSVFKDIKDMPIWVFHAEDDPLVDVRYSRDAVQAIKELGGSLVKYTEYPTGIVQPMGHFSWVPALQDKEMINWVFNQSK</sequence>
<evidence type="ECO:0000313" key="6">
    <source>
        <dbReference type="Proteomes" id="UP000065797"/>
    </source>
</evidence>
<evidence type="ECO:0000259" key="4">
    <source>
        <dbReference type="Pfam" id="PF18435"/>
    </source>
</evidence>
<keyword evidence="2" id="KW-0812">Transmembrane</keyword>
<dbReference type="GO" id="GO:0006508">
    <property type="term" value="P:proteolysis"/>
    <property type="evidence" value="ECO:0007669"/>
    <property type="project" value="InterPro"/>
</dbReference>
<dbReference type="RefSeq" id="WP_060750400.1">
    <property type="nucleotide sequence ID" value="NZ_LRPH01000049.1"/>
</dbReference>
<feature type="transmembrane region" description="Helical" evidence="2">
    <location>
        <begin position="21"/>
        <end position="39"/>
    </location>
</feature>
<gene>
    <name evidence="5" type="ORF">AWW70_14465</name>
</gene>
<dbReference type="GO" id="GO:0008236">
    <property type="term" value="F:serine-type peptidase activity"/>
    <property type="evidence" value="ECO:0007669"/>
    <property type="project" value="InterPro"/>
</dbReference>
<keyword evidence="2" id="KW-0472">Membrane</keyword>
<dbReference type="AlphaFoldDB" id="A0A125PMZ7"/>
<evidence type="ECO:0000259" key="3">
    <source>
        <dbReference type="Pfam" id="PF00326"/>
    </source>
</evidence>
<dbReference type="InterPro" id="IPR050955">
    <property type="entry name" value="Plant_Biomass_Hydrol_Est"/>
</dbReference>
<dbReference type="EMBL" id="LRPH01000049">
    <property type="protein sequence ID" value="KWU62621.1"/>
    <property type="molecule type" value="Genomic_DNA"/>
</dbReference>
<dbReference type="PANTHER" id="PTHR43037:SF1">
    <property type="entry name" value="BLL1128 PROTEIN"/>
    <property type="match status" value="1"/>
</dbReference>
<dbReference type="Gene3D" id="3.40.50.1820">
    <property type="entry name" value="alpha/beta hydrolase"/>
    <property type="match status" value="1"/>
</dbReference>
<dbReference type="PANTHER" id="PTHR43037">
    <property type="entry name" value="UNNAMED PRODUCT-RELATED"/>
    <property type="match status" value="1"/>
</dbReference>
<feature type="domain" description="Peptidase S9 prolyl oligopeptidase catalytic" evidence="3">
    <location>
        <begin position="286"/>
        <end position="340"/>
    </location>
</feature>
<keyword evidence="1" id="KW-0732">Signal</keyword>
<accession>A0A125PMZ7</accession>
<comment type="caution">
    <text evidence="5">The sequence shown here is derived from an EMBL/GenBank/DDBJ whole genome shotgun (WGS) entry which is preliminary data.</text>
</comment>
<dbReference type="InterPro" id="IPR029058">
    <property type="entry name" value="AB_hydrolase_fold"/>
</dbReference>
<evidence type="ECO:0000256" key="2">
    <source>
        <dbReference type="SAM" id="Phobius"/>
    </source>
</evidence>
<reference evidence="5 6" key="1">
    <citation type="submission" date="2016-01" db="EMBL/GenBank/DDBJ databases">
        <authorList>
            <person name="McClelland M."/>
            <person name="Jain A."/>
            <person name="Saraogi P."/>
            <person name="Mendelson R."/>
            <person name="Westerman R."/>
            <person name="SanMiguel P."/>
            <person name="Csonka L."/>
        </authorList>
    </citation>
    <scope>NUCLEOTIDE SEQUENCE [LARGE SCALE GENOMIC DNA]</scope>
    <source>
        <strain evidence="5 6">PE8-15</strain>
    </source>
</reference>
<evidence type="ECO:0000313" key="5">
    <source>
        <dbReference type="EMBL" id="KWU62621.1"/>
    </source>
</evidence>
<keyword evidence="2" id="KW-1133">Transmembrane helix</keyword>
<protein>
    <submittedName>
        <fullName evidence="5">Phospholipase</fullName>
    </submittedName>
</protein>
<dbReference type="Pfam" id="PF18435">
    <property type="entry name" value="EstA_Ig_like"/>
    <property type="match status" value="1"/>
</dbReference>